<dbReference type="GO" id="GO:0005789">
    <property type="term" value="C:endoplasmic reticulum membrane"/>
    <property type="evidence" value="ECO:0007669"/>
    <property type="project" value="UniProtKB-SubCell"/>
</dbReference>
<feature type="transmembrane region" description="Helical" evidence="7">
    <location>
        <begin position="316"/>
        <end position="334"/>
    </location>
</feature>
<feature type="domain" description="Peptidase S54 rhomboid" evidence="8">
    <location>
        <begin position="162"/>
        <end position="298"/>
    </location>
</feature>
<comment type="subcellular location">
    <subcellularLocation>
        <location evidence="1">Endoplasmic reticulum membrane</location>
        <topology evidence="1">Multi-pass membrane protein</topology>
    </subcellularLocation>
</comment>
<feature type="transmembrane region" description="Helical" evidence="7">
    <location>
        <begin position="225"/>
        <end position="246"/>
    </location>
</feature>
<dbReference type="GO" id="GO:0004252">
    <property type="term" value="F:serine-type endopeptidase activity"/>
    <property type="evidence" value="ECO:0007669"/>
    <property type="project" value="InterPro"/>
</dbReference>
<name>A0A1Y2CP45_9FUNG</name>
<keyword evidence="5 7" id="KW-0472">Membrane</keyword>
<dbReference type="Proteomes" id="UP000193920">
    <property type="component" value="Unassembled WGS sequence"/>
</dbReference>
<dbReference type="AlphaFoldDB" id="A0A1Y2CP45"/>
<protein>
    <submittedName>
        <fullName evidence="9">Rhomboid-domain-containing protein</fullName>
    </submittedName>
</protein>
<dbReference type="OrthoDB" id="2146116at2759"/>
<dbReference type="Pfam" id="PF01694">
    <property type="entry name" value="Rhomboid"/>
    <property type="match status" value="1"/>
</dbReference>
<keyword evidence="10" id="KW-1185">Reference proteome</keyword>
<reference evidence="9 10" key="1">
    <citation type="submission" date="2016-08" db="EMBL/GenBank/DDBJ databases">
        <title>A Parts List for Fungal Cellulosomes Revealed by Comparative Genomics.</title>
        <authorList>
            <consortium name="DOE Joint Genome Institute"/>
            <person name="Haitjema C.H."/>
            <person name="Gilmore S.P."/>
            <person name="Henske J.K."/>
            <person name="Solomon K.V."/>
            <person name="De Groot R."/>
            <person name="Kuo A."/>
            <person name="Mondo S.J."/>
            <person name="Salamov A.A."/>
            <person name="Labutti K."/>
            <person name="Zhao Z."/>
            <person name="Chiniquy J."/>
            <person name="Barry K."/>
            <person name="Brewer H.M."/>
            <person name="Purvine S.O."/>
            <person name="Wright A.T."/>
            <person name="Boxma B."/>
            <person name="Van Alen T."/>
            <person name="Hackstein J.H."/>
            <person name="Baker S.E."/>
            <person name="Grigoriev I.V."/>
            <person name="O'Malley M.A."/>
        </authorList>
    </citation>
    <scope>NUCLEOTIDE SEQUENCE [LARGE SCALE GENOMIC DNA]</scope>
    <source>
        <strain evidence="9 10">G1</strain>
    </source>
</reference>
<keyword evidence="3" id="KW-0256">Endoplasmic reticulum</keyword>
<dbReference type="InterPro" id="IPR022764">
    <property type="entry name" value="Peptidase_S54_rhomboid_dom"/>
</dbReference>
<dbReference type="STRING" id="1754190.A0A1Y2CP45"/>
<evidence type="ECO:0000313" key="10">
    <source>
        <dbReference type="Proteomes" id="UP000193920"/>
    </source>
</evidence>
<feature type="compositionally biased region" description="Basic and acidic residues" evidence="6">
    <location>
        <begin position="1"/>
        <end position="10"/>
    </location>
</feature>
<evidence type="ECO:0000259" key="8">
    <source>
        <dbReference type="Pfam" id="PF01694"/>
    </source>
</evidence>
<accession>A0A1Y2CP45</accession>
<evidence type="ECO:0000256" key="6">
    <source>
        <dbReference type="SAM" id="MobiDB-lite"/>
    </source>
</evidence>
<feature type="transmembrane region" description="Helical" evidence="7">
    <location>
        <begin position="164"/>
        <end position="186"/>
    </location>
</feature>
<evidence type="ECO:0000256" key="7">
    <source>
        <dbReference type="SAM" id="Phobius"/>
    </source>
</evidence>
<dbReference type="EMBL" id="MCOG01000101">
    <property type="protein sequence ID" value="ORY48808.1"/>
    <property type="molecule type" value="Genomic_DNA"/>
</dbReference>
<keyword evidence="2 7" id="KW-0812">Transmembrane</keyword>
<dbReference type="InterPro" id="IPR035952">
    <property type="entry name" value="Rhomboid-like_sf"/>
</dbReference>
<dbReference type="GO" id="GO:0050708">
    <property type="term" value="P:regulation of protein secretion"/>
    <property type="evidence" value="ECO:0007669"/>
    <property type="project" value="TreeGrafter"/>
</dbReference>
<dbReference type="InterPro" id="IPR051512">
    <property type="entry name" value="Inactive_Rhomboid"/>
</dbReference>
<feature type="transmembrane region" description="Helical" evidence="7">
    <location>
        <begin position="284"/>
        <end position="304"/>
    </location>
</feature>
<evidence type="ECO:0000256" key="1">
    <source>
        <dbReference type="ARBA" id="ARBA00004477"/>
    </source>
</evidence>
<evidence type="ECO:0000313" key="9">
    <source>
        <dbReference type="EMBL" id="ORY48808.1"/>
    </source>
</evidence>
<evidence type="ECO:0000256" key="3">
    <source>
        <dbReference type="ARBA" id="ARBA00022824"/>
    </source>
</evidence>
<evidence type="ECO:0000256" key="4">
    <source>
        <dbReference type="ARBA" id="ARBA00022989"/>
    </source>
</evidence>
<gene>
    <name evidence="9" type="ORF">LY90DRAFT_414930</name>
</gene>
<evidence type="ECO:0000256" key="2">
    <source>
        <dbReference type="ARBA" id="ARBA00022692"/>
    </source>
</evidence>
<evidence type="ECO:0000256" key="5">
    <source>
        <dbReference type="ARBA" id="ARBA00023136"/>
    </source>
</evidence>
<feature type="region of interest" description="Disordered" evidence="6">
    <location>
        <begin position="1"/>
        <end position="36"/>
    </location>
</feature>
<sequence>MEEAAERGEEYIEESPQPRRKPNNDPEREERRKSKVPKALYDPEVRKQLEELKQHKPFFMYTVTILQIISMIAAIIINYSYVGHPFDSFSNNIMLGPNAGVLIHMGARFVPCMKQMDNARAKIYNVTICPLGIEGSIINTGNLCNLSDLCGMGGIKEGEKPNQWIRFIAPIFLHAGIIHIFINLIFQIRTGIQMEKDFGTWRMMIIYMASGIFGFAFGADISYNKPSVGCSGALYGLLACLLLDLIQNWKLIVNPWNELVKMVIIIIISLGVGLLKFIDNFAHVGGFITGIFAGLIFMPTIIFGKWDLRRKRFLKVISVPILIGMFVWVFNSFYKQESNTCKWCKYVTCLPFDHGCDGL</sequence>
<dbReference type="PANTHER" id="PTHR45965:SF3">
    <property type="entry name" value="INACTIVE RHOMBOID PROTEIN 1"/>
    <property type="match status" value="1"/>
</dbReference>
<dbReference type="GO" id="GO:0042058">
    <property type="term" value="P:regulation of epidermal growth factor receptor signaling pathway"/>
    <property type="evidence" value="ECO:0007669"/>
    <property type="project" value="TreeGrafter"/>
</dbReference>
<feature type="transmembrane region" description="Helical" evidence="7">
    <location>
        <begin position="58"/>
        <end position="81"/>
    </location>
</feature>
<keyword evidence="4 7" id="KW-1133">Transmembrane helix</keyword>
<comment type="caution">
    <text evidence="9">The sequence shown here is derived from an EMBL/GenBank/DDBJ whole genome shotgun (WGS) entry which is preliminary data.</text>
</comment>
<feature type="compositionally biased region" description="Basic and acidic residues" evidence="6">
    <location>
        <begin position="22"/>
        <end position="32"/>
    </location>
</feature>
<dbReference type="PANTHER" id="PTHR45965">
    <property type="entry name" value="INACTIVE RHOMBOID PROTEIN"/>
    <property type="match status" value="1"/>
</dbReference>
<feature type="transmembrane region" description="Helical" evidence="7">
    <location>
        <begin position="258"/>
        <end position="278"/>
    </location>
</feature>
<organism evidence="9 10">
    <name type="scientific">Neocallimastix californiae</name>
    <dbReference type="NCBI Taxonomy" id="1754190"/>
    <lineage>
        <taxon>Eukaryota</taxon>
        <taxon>Fungi</taxon>
        <taxon>Fungi incertae sedis</taxon>
        <taxon>Chytridiomycota</taxon>
        <taxon>Chytridiomycota incertae sedis</taxon>
        <taxon>Neocallimastigomycetes</taxon>
        <taxon>Neocallimastigales</taxon>
        <taxon>Neocallimastigaceae</taxon>
        <taxon>Neocallimastix</taxon>
    </lineage>
</organism>
<feature type="transmembrane region" description="Helical" evidence="7">
    <location>
        <begin position="198"/>
        <end position="219"/>
    </location>
</feature>
<dbReference type="Gene3D" id="1.20.1540.10">
    <property type="entry name" value="Rhomboid-like"/>
    <property type="match status" value="1"/>
</dbReference>
<proteinExistence type="predicted"/>
<dbReference type="SUPFAM" id="SSF144091">
    <property type="entry name" value="Rhomboid-like"/>
    <property type="match status" value="1"/>
</dbReference>